<accession>A0A3D2X8R5</accession>
<sequence length="246" mass="28646">MHKITMKVMDKDYKVKAEMGGYNDVCLQYQDNFQEGDMIILECNKNPSYLVIQLDETIGECIVYLATNIMAFEVPLRGNKKSYAELNFLEKAHSLYARVASNKEIKQYRNLALNKYDHKSNFNCYPHVEIVNESVVNSSKSHYITNSNSEECIELNIRFGRKVSINKLVFHKQSNSIQDSFWLDSFLKFSDNSKIKCDLVKTEVGQVLTFQQREVEWIRLCKFIKKNDDFHAFDISNIEVYGVSVI</sequence>
<gene>
    <name evidence="1" type="ORF">DHW61_11035</name>
</gene>
<dbReference type="AlphaFoldDB" id="A0A3D2X8R5"/>
<organism evidence="1 2">
    <name type="scientific">Lachnoclostridium phytofermentans</name>
    <dbReference type="NCBI Taxonomy" id="66219"/>
    <lineage>
        <taxon>Bacteria</taxon>
        <taxon>Bacillati</taxon>
        <taxon>Bacillota</taxon>
        <taxon>Clostridia</taxon>
        <taxon>Lachnospirales</taxon>
        <taxon>Lachnospiraceae</taxon>
    </lineage>
</organism>
<protein>
    <submittedName>
        <fullName evidence="1">Uncharacterized protein</fullName>
    </submittedName>
</protein>
<comment type="caution">
    <text evidence="1">The sequence shown here is derived from an EMBL/GenBank/DDBJ whole genome shotgun (WGS) entry which is preliminary data.</text>
</comment>
<dbReference type="Proteomes" id="UP000262969">
    <property type="component" value="Unassembled WGS sequence"/>
</dbReference>
<evidence type="ECO:0000313" key="1">
    <source>
        <dbReference type="EMBL" id="HCL02925.1"/>
    </source>
</evidence>
<proteinExistence type="predicted"/>
<evidence type="ECO:0000313" key="2">
    <source>
        <dbReference type="Proteomes" id="UP000262969"/>
    </source>
</evidence>
<dbReference type="EMBL" id="DPVV01000370">
    <property type="protein sequence ID" value="HCL02925.1"/>
    <property type="molecule type" value="Genomic_DNA"/>
</dbReference>
<reference evidence="1 2" key="1">
    <citation type="journal article" date="2018" name="Nat. Biotechnol.">
        <title>A standardized bacterial taxonomy based on genome phylogeny substantially revises the tree of life.</title>
        <authorList>
            <person name="Parks D.H."/>
            <person name="Chuvochina M."/>
            <person name="Waite D.W."/>
            <person name="Rinke C."/>
            <person name="Skarshewski A."/>
            <person name="Chaumeil P.A."/>
            <person name="Hugenholtz P."/>
        </authorList>
    </citation>
    <scope>NUCLEOTIDE SEQUENCE [LARGE SCALE GENOMIC DNA]</scope>
    <source>
        <strain evidence="1">UBA11728</strain>
    </source>
</reference>
<name>A0A3D2X8R5_9FIRM</name>